<name>A0A7N0RHE1_KALFE</name>
<feature type="transmembrane region" description="Helical" evidence="1">
    <location>
        <begin position="12"/>
        <end position="31"/>
    </location>
</feature>
<sequence length="120" mass="13668">MVVPHLDLLTLAMLHGFFISCILLLLVIFLIITLITGFFIATCSLIFIDFYSLFLSQSSFHFRSFKDDLKLGLVLLLIKLVHYCAFFILHRKPLAQRNLVSKVSSRSSPKNGPQTSTIFM</sequence>
<keyword evidence="1" id="KW-1133">Transmembrane helix</keyword>
<keyword evidence="1" id="KW-0812">Transmembrane</keyword>
<evidence type="ECO:0000313" key="2">
    <source>
        <dbReference type="EnsemblPlants" id="Kaladp0011s0638.1.v1.1.CDS.1"/>
    </source>
</evidence>
<keyword evidence="3" id="KW-1185">Reference proteome</keyword>
<reference evidence="2" key="1">
    <citation type="submission" date="2021-01" db="UniProtKB">
        <authorList>
            <consortium name="EnsemblPlants"/>
        </authorList>
    </citation>
    <scope>IDENTIFICATION</scope>
</reference>
<proteinExistence type="predicted"/>
<dbReference type="EnsemblPlants" id="Kaladp0011s0638.1.v1.1">
    <property type="protein sequence ID" value="Kaladp0011s0638.1.v1.1.CDS.1"/>
    <property type="gene ID" value="Kaladp0011s0638.v1.1"/>
</dbReference>
<evidence type="ECO:0000256" key="1">
    <source>
        <dbReference type="SAM" id="Phobius"/>
    </source>
</evidence>
<protein>
    <submittedName>
        <fullName evidence="2">Uncharacterized protein</fullName>
    </submittedName>
</protein>
<dbReference type="Proteomes" id="UP000594263">
    <property type="component" value="Unplaced"/>
</dbReference>
<feature type="transmembrane region" description="Helical" evidence="1">
    <location>
        <begin position="38"/>
        <end position="57"/>
    </location>
</feature>
<dbReference type="Gramene" id="Kaladp0011s0638.1.v1.1">
    <property type="protein sequence ID" value="Kaladp0011s0638.1.v1.1.CDS.1"/>
    <property type="gene ID" value="Kaladp0011s0638.v1.1"/>
</dbReference>
<feature type="transmembrane region" description="Helical" evidence="1">
    <location>
        <begin position="69"/>
        <end position="89"/>
    </location>
</feature>
<organism evidence="2 3">
    <name type="scientific">Kalanchoe fedtschenkoi</name>
    <name type="common">Lavender scallops</name>
    <name type="synonym">South American air plant</name>
    <dbReference type="NCBI Taxonomy" id="63787"/>
    <lineage>
        <taxon>Eukaryota</taxon>
        <taxon>Viridiplantae</taxon>
        <taxon>Streptophyta</taxon>
        <taxon>Embryophyta</taxon>
        <taxon>Tracheophyta</taxon>
        <taxon>Spermatophyta</taxon>
        <taxon>Magnoliopsida</taxon>
        <taxon>eudicotyledons</taxon>
        <taxon>Gunneridae</taxon>
        <taxon>Pentapetalae</taxon>
        <taxon>Saxifragales</taxon>
        <taxon>Crassulaceae</taxon>
        <taxon>Kalanchoe</taxon>
    </lineage>
</organism>
<keyword evidence="1" id="KW-0472">Membrane</keyword>
<dbReference type="OMA" id="VTVSKPW"/>
<evidence type="ECO:0000313" key="3">
    <source>
        <dbReference type="Proteomes" id="UP000594263"/>
    </source>
</evidence>
<dbReference type="AlphaFoldDB" id="A0A7N0RHE1"/>
<accession>A0A7N0RHE1</accession>